<dbReference type="AlphaFoldDB" id="A0A3L6ZU10"/>
<feature type="domain" description="SGNH hydrolase-type esterase" evidence="2">
    <location>
        <begin position="47"/>
        <end position="212"/>
    </location>
</feature>
<dbReference type="Pfam" id="PF13472">
    <property type="entry name" value="Lipase_GDSL_2"/>
    <property type="match status" value="1"/>
</dbReference>
<accession>A0A3L6ZU10</accession>
<organism evidence="3 4">
    <name type="scientific">Mycetocola manganoxydans</name>
    <dbReference type="NCBI Taxonomy" id="699879"/>
    <lineage>
        <taxon>Bacteria</taxon>
        <taxon>Bacillati</taxon>
        <taxon>Actinomycetota</taxon>
        <taxon>Actinomycetes</taxon>
        <taxon>Micrococcales</taxon>
        <taxon>Microbacteriaceae</taxon>
        <taxon>Mycetocola</taxon>
    </lineage>
</organism>
<dbReference type="EMBL" id="RCUV01000008">
    <property type="protein sequence ID" value="RLP71340.1"/>
    <property type="molecule type" value="Genomic_DNA"/>
</dbReference>
<name>A0A3L6ZU10_9MICO</name>
<proteinExistence type="predicted"/>
<dbReference type="InterPro" id="IPR013830">
    <property type="entry name" value="SGNH_hydro"/>
</dbReference>
<gene>
    <name evidence="3" type="ORF">D9V29_08270</name>
</gene>
<dbReference type="CDD" id="cd00229">
    <property type="entry name" value="SGNH_hydrolase"/>
    <property type="match status" value="1"/>
</dbReference>
<dbReference type="RefSeq" id="WP_121672856.1">
    <property type="nucleotide sequence ID" value="NZ_BMXM01000004.1"/>
</dbReference>
<dbReference type="PANTHER" id="PTHR30383">
    <property type="entry name" value="THIOESTERASE 1/PROTEASE 1/LYSOPHOSPHOLIPASE L1"/>
    <property type="match status" value="1"/>
</dbReference>
<dbReference type="PANTHER" id="PTHR30383:SF29">
    <property type="entry name" value="SGNH HYDROLASE-TYPE ESTERASE DOMAIN-CONTAINING PROTEIN"/>
    <property type="match status" value="1"/>
</dbReference>
<sequence length="226" mass="24023">MSAFSLPRVLAAAGLVLALPALAGCSTSVPAVDPVASASPGQPVAAFYGDSYTRGTGASDPALRWSSRICEERGWAELNPSVDGLGYVINRGLIGEDLVEAIVAEEPDIVIVTMGLNDNFAMPDRAAELEEAIRDDLATFAEELPDARLIVVEPFWHLDERPASVGTINDWVESAAQDVGADYITGASEWMAGHPEWLSIDGVHPNDEGYAAIATRMDEELTKLGL</sequence>
<dbReference type="InterPro" id="IPR051532">
    <property type="entry name" value="Ester_Hydrolysis_Enzymes"/>
</dbReference>
<dbReference type="InterPro" id="IPR036514">
    <property type="entry name" value="SGNH_hydro_sf"/>
</dbReference>
<dbReference type="GO" id="GO:0016787">
    <property type="term" value="F:hydrolase activity"/>
    <property type="evidence" value="ECO:0007669"/>
    <property type="project" value="UniProtKB-KW"/>
</dbReference>
<dbReference type="OrthoDB" id="8215557at2"/>
<dbReference type="SUPFAM" id="SSF52266">
    <property type="entry name" value="SGNH hydrolase"/>
    <property type="match status" value="1"/>
</dbReference>
<evidence type="ECO:0000259" key="2">
    <source>
        <dbReference type="Pfam" id="PF13472"/>
    </source>
</evidence>
<keyword evidence="4" id="KW-1185">Reference proteome</keyword>
<reference evidence="3 4" key="1">
    <citation type="submission" date="2018-10" db="EMBL/GenBank/DDBJ databases">
        <authorList>
            <person name="Li J."/>
        </authorList>
    </citation>
    <scope>NUCLEOTIDE SEQUENCE [LARGE SCALE GENOMIC DNA]</scope>
    <source>
        <strain evidence="3 4">CCTCC AB209002</strain>
    </source>
</reference>
<protein>
    <submittedName>
        <fullName evidence="3">SGNH/GDSL hydrolase family protein</fullName>
    </submittedName>
</protein>
<evidence type="ECO:0000313" key="3">
    <source>
        <dbReference type="EMBL" id="RLP71340.1"/>
    </source>
</evidence>
<dbReference type="Proteomes" id="UP000270299">
    <property type="component" value="Unassembled WGS sequence"/>
</dbReference>
<keyword evidence="3" id="KW-0378">Hydrolase</keyword>
<feature type="chain" id="PRO_5039136240" evidence="1">
    <location>
        <begin position="24"/>
        <end position="226"/>
    </location>
</feature>
<evidence type="ECO:0000256" key="1">
    <source>
        <dbReference type="SAM" id="SignalP"/>
    </source>
</evidence>
<comment type="caution">
    <text evidence="3">The sequence shown here is derived from an EMBL/GenBank/DDBJ whole genome shotgun (WGS) entry which is preliminary data.</text>
</comment>
<dbReference type="Gene3D" id="3.40.50.1110">
    <property type="entry name" value="SGNH hydrolase"/>
    <property type="match status" value="1"/>
</dbReference>
<feature type="signal peptide" evidence="1">
    <location>
        <begin position="1"/>
        <end position="23"/>
    </location>
</feature>
<evidence type="ECO:0000313" key="4">
    <source>
        <dbReference type="Proteomes" id="UP000270299"/>
    </source>
</evidence>
<keyword evidence="1" id="KW-0732">Signal</keyword>